<protein>
    <submittedName>
        <fullName evidence="2">Uncharacterized protein</fullName>
    </submittedName>
</protein>
<evidence type="ECO:0000313" key="2">
    <source>
        <dbReference type="EMBL" id="GFY79735.1"/>
    </source>
</evidence>
<dbReference type="Proteomes" id="UP000886998">
    <property type="component" value="Unassembled WGS sequence"/>
</dbReference>
<reference evidence="2" key="1">
    <citation type="submission" date="2020-08" db="EMBL/GenBank/DDBJ databases">
        <title>Multicomponent nature underlies the extraordinary mechanical properties of spider dragline silk.</title>
        <authorList>
            <person name="Kono N."/>
            <person name="Nakamura H."/>
            <person name="Mori M."/>
            <person name="Yoshida Y."/>
            <person name="Ohtoshi R."/>
            <person name="Malay A.D."/>
            <person name="Moran D.A.P."/>
            <person name="Tomita M."/>
            <person name="Numata K."/>
            <person name="Arakawa K."/>
        </authorList>
    </citation>
    <scope>NUCLEOTIDE SEQUENCE</scope>
</reference>
<dbReference type="AlphaFoldDB" id="A0A8X6YUW1"/>
<sequence length="106" mass="12382">MKYRKGTGHKVDKRTLTLTNSNDLHHFRKKFLTEETMMPSTSGYNLRSRGGAKVESRPAKKKGTQQRGPVRSRSREKQQYSPYAEEQRRSSSKNTRSRRGQQQQCH</sequence>
<comment type="caution">
    <text evidence="2">The sequence shown here is derived from an EMBL/GenBank/DDBJ whole genome shotgun (WGS) entry which is preliminary data.</text>
</comment>
<feature type="region of interest" description="Disordered" evidence="1">
    <location>
        <begin position="34"/>
        <end position="106"/>
    </location>
</feature>
<accession>A0A8X6YUW1</accession>
<gene>
    <name evidence="2" type="ORF">TNIN_393451</name>
</gene>
<keyword evidence="3" id="KW-1185">Reference proteome</keyword>
<evidence type="ECO:0000313" key="3">
    <source>
        <dbReference type="Proteomes" id="UP000886998"/>
    </source>
</evidence>
<name>A0A8X6YUW1_9ARAC</name>
<organism evidence="2 3">
    <name type="scientific">Trichonephila inaurata madagascariensis</name>
    <dbReference type="NCBI Taxonomy" id="2747483"/>
    <lineage>
        <taxon>Eukaryota</taxon>
        <taxon>Metazoa</taxon>
        <taxon>Ecdysozoa</taxon>
        <taxon>Arthropoda</taxon>
        <taxon>Chelicerata</taxon>
        <taxon>Arachnida</taxon>
        <taxon>Araneae</taxon>
        <taxon>Araneomorphae</taxon>
        <taxon>Entelegynae</taxon>
        <taxon>Araneoidea</taxon>
        <taxon>Nephilidae</taxon>
        <taxon>Trichonephila</taxon>
        <taxon>Trichonephila inaurata</taxon>
    </lineage>
</organism>
<evidence type="ECO:0000256" key="1">
    <source>
        <dbReference type="SAM" id="MobiDB-lite"/>
    </source>
</evidence>
<proteinExistence type="predicted"/>
<feature type="compositionally biased region" description="Basic residues" evidence="1">
    <location>
        <begin position="59"/>
        <end position="72"/>
    </location>
</feature>
<dbReference type="EMBL" id="BMAV01023763">
    <property type="protein sequence ID" value="GFY79735.1"/>
    <property type="molecule type" value="Genomic_DNA"/>
</dbReference>